<feature type="domain" description="GGDEF" evidence="2">
    <location>
        <begin position="456"/>
        <end position="588"/>
    </location>
</feature>
<dbReference type="OrthoDB" id="9800607at2"/>
<dbReference type="SUPFAM" id="SSF56281">
    <property type="entry name" value="Metallo-hydrolase/oxidoreductase"/>
    <property type="match status" value="1"/>
</dbReference>
<name>A0A7X2D1U8_9PROT</name>
<dbReference type="InterPro" id="IPR050469">
    <property type="entry name" value="Diguanylate_Cyclase"/>
</dbReference>
<dbReference type="AlphaFoldDB" id="A0A7X2D1U8"/>
<dbReference type="InterPro" id="IPR043128">
    <property type="entry name" value="Rev_trsase/Diguanyl_cyclase"/>
</dbReference>
<dbReference type="GO" id="GO:0043709">
    <property type="term" value="P:cell adhesion involved in single-species biofilm formation"/>
    <property type="evidence" value="ECO:0007669"/>
    <property type="project" value="TreeGrafter"/>
</dbReference>
<dbReference type="InterPro" id="IPR000160">
    <property type="entry name" value="GGDEF_dom"/>
</dbReference>
<dbReference type="GO" id="GO:0052621">
    <property type="term" value="F:diguanylate cyclase activity"/>
    <property type="evidence" value="ECO:0007669"/>
    <property type="project" value="UniProtKB-EC"/>
</dbReference>
<dbReference type="CDD" id="cd07709">
    <property type="entry name" value="flavodiiron_proteins_MBL-fold"/>
    <property type="match status" value="1"/>
</dbReference>
<evidence type="ECO:0000256" key="1">
    <source>
        <dbReference type="ARBA" id="ARBA00012528"/>
    </source>
</evidence>
<dbReference type="InterPro" id="IPR001279">
    <property type="entry name" value="Metallo-B-lactamas"/>
</dbReference>
<dbReference type="CDD" id="cd01949">
    <property type="entry name" value="GGDEF"/>
    <property type="match status" value="1"/>
</dbReference>
<evidence type="ECO:0000259" key="2">
    <source>
        <dbReference type="PROSITE" id="PS50887"/>
    </source>
</evidence>
<evidence type="ECO:0000313" key="3">
    <source>
        <dbReference type="EMBL" id="MQX35093.1"/>
    </source>
</evidence>
<dbReference type="InterPro" id="IPR036866">
    <property type="entry name" value="RibonucZ/Hydroxyglut_hydro"/>
</dbReference>
<dbReference type="GO" id="GO:1902201">
    <property type="term" value="P:negative regulation of bacterial-type flagellum-dependent cell motility"/>
    <property type="evidence" value="ECO:0007669"/>
    <property type="project" value="TreeGrafter"/>
</dbReference>
<dbReference type="NCBIfam" id="TIGR00254">
    <property type="entry name" value="GGDEF"/>
    <property type="match status" value="1"/>
</dbReference>
<reference evidence="3 4" key="1">
    <citation type="submission" date="2019-10" db="EMBL/GenBank/DDBJ databases">
        <title>Draft whole-genome sequence of the purple nonsulfur photosynthetic bacterium Roseospira navarrensis DSM 15114.</title>
        <authorList>
            <person name="Kyndt J.A."/>
            <person name="Meyer T.E."/>
        </authorList>
    </citation>
    <scope>NUCLEOTIDE SEQUENCE [LARGE SCALE GENOMIC DNA]</scope>
    <source>
        <strain evidence="3 4">DSM 15114</strain>
    </source>
</reference>
<proteinExistence type="predicted"/>
<dbReference type="RefSeq" id="WP_153340182.1">
    <property type="nucleotide sequence ID" value="NZ_WIVE01000001.1"/>
</dbReference>
<dbReference type="SMART" id="SM00267">
    <property type="entry name" value="GGDEF"/>
    <property type="match status" value="1"/>
</dbReference>
<dbReference type="PANTHER" id="PTHR45138">
    <property type="entry name" value="REGULATORY COMPONENTS OF SENSORY TRANSDUCTION SYSTEM"/>
    <property type="match status" value="1"/>
</dbReference>
<dbReference type="Pfam" id="PF00990">
    <property type="entry name" value="GGDEF"/>
    <property type="match status" value="1"/>
</dbReference>
<dbReference type="InterPro" id="IPR029787">
    <property type="entry name" value="Nucleotide_cyclase"/>
</dbReference>
<evidence type="ECO:0000313" key="4">
    <source>
        <dbReference type="Proteomes" id="UP000434582"/>
    </source>
</evidence>
<dbReference type="Gene3D" id="3.60.15.10">
    <property type="entry name" value="Ribonuclease Z/Hydroxyacylglutathione hydrolase-like"/>
    <property type="match status" value="1"/>
</dbReference>
<dbReference type="PANTHER" id="PTHR45138:SF2">
    <property type="entry name" value="DIGUANYLATE CYCLASE VDCA"/>
    <property type="match status" value="1"/>
</dbReference>
<comment type="caution">
    <text evidence="3">The sequence shown here is derived from an EMBL/GenBank/DDBJ whole genome shotgun (WGS) entry which is preliminary data.</text>
</comment>
<accession>A0A7X2D1U8</accession>
<dbReference type="Proteomes" id="UP000434582">
    <property type="component" value="Unassembled WGS sequence"/>
</dbReference>
<dbReference type="SMART" id="SM00849">
    <property type="entry name" value="Lactamase_B"/>
    <property type="match status" value="1"/>
</dbReference>
<dbReference type="GO" id="GO:0005886">
    <property type="term" value="C:plasma membrane"/>
    <property type="evidence" value="ECO:0007669"/>
    <property type="project" value="TreeGrafter"/>
</dbReference>
<sequence>MDSLTAHADDLNPDAPIEIADRVWWVGHYLEGDPFQCHVYLIEHGDQSVLFDPGSALTFRHTLRKIEAVTSLSNIRYFVCHHQDPDITGALPLIDQLVCRPDAVLVCHWRAKALLRHYGLDMPFWLIEDHDWQLDLGGRLLKFIFTPYAHFPGAFVTFDAATRVLFSSDLFGGFTEGFSLFAKDRGYFENLRPFHEHYIPSRDILQYALKSIQEEPIGMIAPQHGSIIPEHLVPFMIKQLMNLDCGLFLMSRQTTDIKRLMTLNQAMKNITQTMILYRDFQDIANNLLGIAQELLPALSLEFYARTAEGQVLHLSPENRFRGRLSESLPPALDAVARDAQAGSRRVFHDLHDIDRADPTIVVPLATPGNGRIDGMAVITLAAPLEDSDETEDIISRMVTPLQVAVERETIYRTLDMERQRFYETSIRDPLTGLFTRYYMQETMTRLMGIQDRDPNAAIALVMVDVDHFKGVNDTYGHGQGDLVLQAVAGCLQHDVRPGDLAVRLGGEEFAVFVVGTTLERARDMAERLRERVAALTFSGPMVGRGITASFGIALRQQRESIDSLIERADTALYEAKESGRNRVCLATAMRAADPETDSAEVA</sequence>
<gene>
    <name evidence="3" type="ORF">GHC57_01025</name>
</gene>
<dbReference type="FunFam" id="3.30.70.270:FF:000001">
    <property type="entry name" value="Diguanylate cyclase domain protein"/>
    <property type="match status" value="1"/>
</dbReference>
<dbReference type="EC" id="2.7.7.65" evidence="1"/>
<dbReference type="Pfam" id="PF19583">
    <property type="entry name" value="ODP"/>
    <property type="match status" value="1"/>
</dbReference>
<organism evidence="3 4">
    <name type="scientific">Roseospira navarrensis</name>
    <dbReference type="NCBI Taxonomy" id="140058"/>
    <lineage>
        <taxon>Bacteria</taxon>
        <taxon>Pseudomonadati</taxon>
        <taxon>Pseudomonadota</taxon>
        <taxon>Alphaproteobacteria</taxon>
        <taxon>Rhodospirillales</taxon>
        <taxon>Rhodospirillaceae</taxon>
        <taxon>Roseospira</taxon>
    </lineage>
</organism>
<dbReference type="EMBL" id="WIVE01000001">
    <property type="protein sequence ID" value="MQX35093.1"/>
    <property type="molecule type" value="Genomic_DNA"/>
</dbReference>
<dbReference type="PROSITE" id="PS50887">
    <property type="entry name" value="GGDEF"/>
    <property type="match status" value="1"/>
</dbReference>
<keyword evidence="4" id="KW-1185">Reference proteome</keyword>
<dbReference type="InterPro" id="IPR045761">
    <property type="entry name" value="ODP_dom"/>
</dbReference>
<dbReference type="Gene3D" id="3.30.70.270">
    <property type="match status" value="1"/>
</dbReference>
<dbReference type="SUPFAM" id="SSF55073">
    <property type="entry name" value="Nucleotide cyclase"/>
    <property type="match status" value="1"/>
</dbReference>
<protein>
    <recommendedName>
        <fullName evidence="1">diguanylate cyclase</fullName>
        <ecNumber evidence="1">2.7.7.65</ecNumber>
    </recommendedName>
</protein>